<comment type="caution">
    <text evidence="2">The sequence shown here is derived from an EMBL/GenBank/DDBJ whole genome shotgun (WGS) entry which is preliminary data.</text>
</comment>
<feature type="region of interest" description="Disordered" evidence="1">
    <location>
        <begin position="42"/>
        <end position="68"/>
    </location>
</feature>
<dbReference type="Proteomes" id="UP000461288">
    <property type="component" value="Unassembled WGS sequence"/>
</dbReference>
<sequence length="68" mass="7309">MVIILGVISPAHQPTRRLTTLQEGDAERPVGCGELGEPHHRAYKPAGEKKPPVTNTAAQKLKNGALMK</sequence>
<evidence type="ECO:0000256" key="1">
    <source>
        <dbReference type="SAM" id="MobiDB-lite"/>
    </source>
</evidence>
<reference evidence="2 3" key="1">
    <citation type="submission" date="2019-12" db="EMBL/GenBank/DDBJ databases">
        <title>Draft genome sequence of Pseudomonas otitidis recovered from a chicken carcass.</title>
        <authorList>
            <person name="Vieira T.R."/>
            <person name="Oliviera E.F.C."/>
            <person name="Silva N.M.V."/>
            <person name="Sambrano G.E."/>
            <person name="Cibulski S.P."/>
            <person name="Cardoso M.R.I."/>
        </authorList>
    </citation>
    <scope>NUCLEOTIDE SEQUENCE [LARGE SCALE GENOMIC DNA]</scope>
    <source>
        <strain evidence="2 3">25_K</strain>
    </source>
</reference>
<accession>A0A7X3H9M8</accession>
<name>A0A7X3H9M8_9GAMM</name>
<evidence type="ECO:0000313" key="3">
    <source>
        <dbReference type="Proteomes" id="UP000461288"/>
    </source>
</evidence>
<proteinExistence type="predicted"/>
<feature type="compositionally biased region" description="Basic and acidic residues" evidence="1">
    <location>
        <begin position="42"/>
        <end position="51"/>
    </location>
</feature>
<organism evidence="2 3">
    <name type="scientific">Metapseudomonas otitidis</name>
    <dbReference type="NCBI Taxonomy" id="319939"/>
    <lineage>
        <taxon>Bacteria</taxon>
        <taxon>Pseudomonadati</taxon>
        <taxon>Pseudomonadota</taxon>
        <taxon>Gammaproteobacteria</taxon>
        <taxon>Pseudomonadales</taxon>
        <taxon>Pseudomonadaceae</taxon>
        <taxon>Metapseudomonas</taxon>
    </lineage>
</organism>
<dbReference type="AlphaFoldDB" id="A0A7X3H9M8"/>
<dbReference type="RefSeq" id="WP_160481621.1">
    <property type="nucleotide sequence ID" value="NZ_CP082244.1"/>
</dbReference>
<evidence type="ECO:0000313" key="2">
    <source>
        <dbReference type="EMBL" id="MWK57879.1"/>
    </source>
</evidence>
<protein>
    <submittedName>
        <fullName evidence="2">Uncharacterized protein</fullName>
    </submittedName>
</protein>
<dbReference type="EMBL" id="WTFN01000045">
    <property type="protein sequence ID" value="MWK57879.1"/>
    <property type="molecule type" value="Genomic_DNA"/>
</dbReference>
<gene>
    <name evidence="2" type="ORF">GO594_18015</name>
</gene>